<evidence type="ECO:0000256" key="1">
    <source>
        <dbReference type="ARBA" id="ARBA00022723"/>
    </source>
</evidence>
<keyword evidence="8" id="KW-1185">Reference proteome</keyword>
<dbReference type="RefSeq" id="WP_090667345.1">
    <property type="nucleotide sequence ID" value="NZ_FOUF01000008.1"/>
</dbReference>
<dbReference type="CDD" id="cd13853">
    <property type="entry name" value="CuRO_1_Tth-MCO_like"/>
    <property type="match status" value="1"/>
</dbReference>
<organism evidence="7 8">
    <name type="scientific">Nitrosomonas nitrosa</name>
    <dbReference type="NCBI Taxonomy" id="52442"/>
    <lineage>
        <taxon>Bacteria</taxon>
        <taxon>Pseudomonadati</taxon>
        <taxon>Pseudomonadota</taxon>
        <taxon>Betaproteobacteria</taxon>
        <taxon>Nitrosomonadales</taxon>
        <taxon>Nitrosomonadaceae</taxon>
        <taxon>Nitrosomonas</taxon>
    </lineage>
</organism>
<feature type="domain" description="Plastocyanin-like" evidence="5">
    <location>
        <begin position="445"/>
        <end position="557"/>
    </location>
</feature>
<sequence length="572" mass="63625">MQRIYSHIALVAFGLSVCASTTLAESNHFMPACAYQTIDIKKYGYQPFQNPPDLHANEGVLDTRLNVQYTDPANTAIAGCPVTLRSYNGQLVGPTLRVRQGDVLNLLLDNQLPKETPDEIQAQFEQENQNAYLDTRPASFNTTNMHYHGLHVSPAGNSDNVLLDIVPQSQFQYEVKLPANHPIGSYWYHAHAHGSTAIQVGSGMAGALIIEDNPQTTPKSLLAANAREKIFVLQTILYNRAGRLDDITKLFPGPGNPNPDRKTCQQAGNEGTWPCSRRHITINGQIVPVLTMKRGEVQRWRLIDTAFRESIAFVVEGHDLHEIALDGNYLGRVDTWKAGTPIDLQPGYRSDVLVKASMKAGDYRIIDRPTSSKKSLRQADEPENLLAILRVTDEIEEMALPTDEEMAPLAPFGDTDLRKTALGVQEVIFKLGQDMQGKKNYFQVNYRAFNPDHVRQLPLNATEMWALTTVGDPSGVPDGIGQPPSLPPPHVFHIHVNPFQWVRKGPDGTDQLVWKDTLLVQGPAVTNIYTQYRDYIGKFVMHCHILDHEDLGMMEVQEVVNSADGVASPHSH</sequence>
<evidence type="ECO:0000313" key="8">
    <source>
        <dbReference type="Proteomes" id="UP000199561"/>
    </source>
</evidence>
<evidence type="ECO:0000256" key="3">
    <source>
        <dbReference type="SAM" id="SignalP"/>
    </source>
</evidence>
<dbReference type="Gene3D" id="2.60.40.420">
    <property type="entry name" value="Cupredoxins - blue copper proteins"/>
    <property type="match status" value="3"/>
</dbReference>
<dbReference type="InterPro" id="IPR008972">
    <property type="entry name" value="Cupredoxin"/>
</dbReference>
<dbReference type="GO" id="GO:0051301">
    <property type="term" value="P:cell division"/>
    <property type="evidence" value="ECO:0007669"/>
    <property type="project" value="UniProtKB-KW"/>
</dbReference>
<evidence type="ECO:0000256" key="2">
    <source>
        <dbReference type="ARBA" id="ARBA00023002"/>
    </source>
</evidence>
<dbReference type="PANTHER" id="PTHR11709">
    <property type="entry name" value="MULTI-COPPER OXIDASE"/>
    <property type="match status" value="1"/>
</dbReference>
<dbReference type="CDD" id="cd13900">
    <property type="entry name" value="CuRO_3_Tth-MCO_like"/>
    <property type="match status" value="1"/>
</dbReference>
<dbReference type="SUPFAM" id="SSF49503">
    <property type="entry name" value="Cupredoxins"/>
    <property type="match status" value="3"/>
</dbReference>
<dbReference type="EMBL" id="FOUF01000008">
    <property type="protein sequence ID" value="SFM16109.1"/>
    <property type="molecule type" value="Genomic_DNA"/>
</dbReference>
<dbReference type="GO" id="GO:0005507">
    <property type="term" value="F:copper ion binding"/>
    <property type="evidence" value="ECO:0007669"/>
    <property type="project" value="InterPro"/>
</dbReference>
<dbReference type="Pfam" id="PF07732">
    <property type="entry name" value="Cu-oxidase_3"/>
    <property type="match status" value="1"/>
</dbReference>
<evidence type="ECO:0000259" key="5">
    <source>
        <dbReference type="Pfam" id="PF07731"/>
    </source>
</evidence>
<dbReference type="InterPro" id="IPR011707">
    <property type="entry name" value="Cu-oxidase-like_N"/>
</dbReference>
<dbReference type="InterPro" id="IPR011706">
    <property type="entry name" value="Cu-oxidase_C"/>
</dbReference>
<feature type="signal peptide" evidence="3">
    <location>
        <begin position="1"/>
        <end position="24"/>
    </location>
</feature>
<evidence type="ECO:0000259" key="4">
    <source>
        <dbReference type="Pfam" id="PF00394"/>
    </source>
</evidence>
<keyword evidence="7" id="KW-0946">Virion</keyword>
<dbReference type="STRING" id="52442.SAMN05421880_10845"/>
<evidence type="ECO:0000313" key="7">
    <source>
        <dbReference type="EMBL" id="SFM16109.1"/>
    </source>
</evidence>
<dbReference type="PROSITE" id="PS00080">
    <property type="entry name" value="MULTICOPPER_OXIDASE2"/>
    <property type="match status" value="1"/>
</dbReference>
<dbReference type="InterPro" id="IPR045087">
    <property type="entry name" value="Cu-oxidase_fam"/>
</dbReference>
<dbReference type="Pfam" id="PF00394">
    <property type="entry name" value="Cu-oxidase"/>
    <property type="match status" value="1"/>
</dbReference>
<keyword evidence="7" id="KW-0167">Capsid protein</keyword>
<feature type="chain" id="PRO_5011532908" evidence="3">
    <location>
        <begin position="25"/>
        <end position="572"/>
    </location>
</feature>
<keyword evidence="7" id="KW-0131">Cell cycle</keyword>
<keyword evidence="7" id="KW-0132">Cell division</keyword>
<keyword evidence="2" id="KW-0560">Oxidoreductase</keyword>
<dbReference type="InterPro" id="IPR002355">
    <property type="entry name" value="Cu_oxidase_Cu_BS"/>
</dbReference>
<dbReference type="InterPro" id="IPR001117">
    <property type="entry name" value="Cu-oxidase_2nd"/>
</dbReference>
<keyword evidence="1" id="KW-0479">Metal-binding</keyword>
<protein>
    <submittedName>
        <fullName evidence="7">Multicopper oxidase with three cupredoxin domains (Includes cell division protein FtsP and spore coat protein CotA)</fullName>
    </submittedName>
</protein>
<gene>
    <name evidence="7" type="ORF">SAMN05421880_10845</name>
</gene>
<dbReference type="Pfam" id="PF07731">
    <property type="entry name" value="Cu-oxidase_2"/>
    <property type="match status" value="1"/>
</dbReference>
<feature type="domain" description="Plastocyanin-like" evidence="6">
    <location>
        <begin position="128"/>
        <end position="213"/>
    </location>
</feature>
<dbReference type="GO" id="GO:0016491">
    <property type="term" value="F:oxidoreductase activity"/>
    <property type="evidence" value="ECO:0007669"/>
    <property type="project" value="UniProtKB-KW"/>
</dbReference>
<dbReference type="AlphaFoldDB" id="A0A1I4NKV6"/>
<evidence type="ECO:0000259" key="6">
    <source>
        <dbReference type="Pfam" id="PF07732"/>
    </source>
</evidence>
<dbReference type="PANTHER" id="PTHR11709:SF518">
    <property type="entry name" value="MULTICOPPER OXIDASE"/>
    <property type="match status" value="1"/>
</dbReference>
<accession>A0A1I4NKV6</accession>
<feature type="domain" description="Plastocyanin-like" evidence="4">
    <location>
        <begin position="266"/>
        <end position="389"/>
    </location>
</feature>
<proteinExistence type="predicted"/>
<keyword evidence="3" id="KW-0732">Signal</keyword>
<dbReference type="Proteomes" id="UP000199561">
    <property type="component" value="Unassembled WGS sequence"/>
</dbReference>
<reference evidence="7 8" key="1">
    <citation type="submission" date="2016-10" db="EMBL/GenBank/DDBJ databases">
        <authorList>
            <person name="de Groot N.N."/>
        </authorList>
    </citation>
    <scope>NUCLEOTIDE SEQUENCE [LARGE SCALE GENOMIC DNA]</scope>
    <source>
        <strain evidence="7 8">Nm146</strain>
    </source>
</reference>
<name>A0A1I4NKV6_9PROT</name>